<dbReference type="CDD" id="cd12411">
    <property type="entry name" value="RRM_ist3_like"/>
    <property type="match status" value="1"/>
</dbReference>
<dbReference type="PROSITE" id="PS50102">
    <property type="entry name" value="RRM"/>
    <property type="match status" value="1"/>
</dbReference>
<evidence type="ECO:0000256" key="1">
    <source>
        <dbReference type="ARBA" id="ARBA00022884"/>
    </source>
</evidence>
<dbReference type="SMART" id="SM00360">
    <property type="entry name" value="RRM"/>
    <property type="match status" value="1"/>
</dbReference>
<dbReference type="Proteomes" id="UP001479436">
    <property type="component" value="Unassembled WGS sequence"/>
</dbReference>
<dbReference type="InterPro" id="IPR045844">
    <property type="entry name" value="RRM_Ist3-like"/>
</dbReference>
<keyword evidence="6" id="KW-1185">Reference proteome</keyword>
<organism evidence="5 6">
    <name type="scientific">Basidiobolus ranarum</name>
    <dbReference type="NCBI Taxonomy" id="34480"/>
    <lineage>
        <taxon>Eukaryota</taxon>
        <taxon>Fungi</taxon>
        <taxon>Fungi incertae sedis</taxon>
        <taxon>Zoopagomycota</taxon>
        <taxon>Entomophthoromycotina</taxon>
        <taxon>Basidiobolomycetes</taxon>
        <taxon>Basidiobolales</taxon>
        <taxon>Basidiobolaceae</taxon>
        <taxon>Basidiobolus</taxon>
    </lineage>
</organism>
<dbReference type="InterPro" id="IPR051847">
    <property type="entry name" value="RNA_proc/Spliceosome_comp"/>
</dbReference>
<dbReference type="InterPro" id="IPR000504">
    <property type="entry name" value="RRM_dom"/>
</dbReference>
<feature type="compositionally biased region" description="Basic and acidic residues" evidence="3">
    <location>
        <begin position="187"/>
        <end position="318"/>
    </location>
</feature>
<feature type="compositionally biased region" description="Basic and acidic residues" evidence="3">
    <location>
        <begin position="109"/>
        <end position="128"/>
    </location>
</feature>
<protein>
    <submittedName>
        <fullName evidence="5">RNA-binding protein Cwf29</fullName>
    </submittedName>
</protein>
<feature type="compositionally biased region" description="Polar residues" evidence="3">
    <location>
        <begin position="137"/>
        <end position="147"/>
    </location>
</feature>
<evidence type="ECO:0000313" key="5">
    <source>
        <dbReference type="EMBL" id="KAK9760277.1"/>
    </source>
</evidence>
<sequence length="318" mass="37693">MNVIKEIQRINEQEANRDIDGSGSWHNQYKDSAYLYVGGLPFELTEGDIICIFSQFGEILDINLIRDKKTGKSKGFCFIGYQDQRSTILAVDNLNGVKVMERTIRVDHVSQYKPPKDGDDPDAPRKFEYNAMPPTLEASSSDSNSAPENIDEEDPMAEYIRKRQEKRKAKKALKEGREKKSKKSKKDKKEDKDGRVKKERKEEKSRKEDENDQGKIEKRERSKRDSDYREDKSSRGERSSYRDDKYDKSERYSHDTKYEESRSSENRERSKRDSDYRDDNSSRGERSSYRDDKYERSERYSHSSKYEESRRKYRDDKY</sequence>
<dbReference type="PANTHER" id="PTHR45880:SF1">
    <property type="entry name" value="RNA-BINDING MOTIF PROTEIN, X-LINKED 2"/>
    <property type="match status" value="1"/>
</dbReference>
<dbReference type="InterPro" id="IPR035979">
    <property type="entry name" value="RBD_domain_sf"/>
</dbReference>
<proteinExistence type="predicted"/>
<reference evidence="5 6" key="1">
    <citation type="submission" date="2023-04" db="EMBL/GenBank/DDBJ databases">
        <title>Genome of Basidiobolus ranarum AG-B5.</title>
        <authorList>
            <person name="Stajich J.E."/>
            <person name="Carter-House D."/>
            <person name="Gryganskyi A."/>
        </authorList>
    </citation>
    <scope>NUCLEOTIDE SEQUENCE [LARGE SCALE GENOMIC DNA]</scope>
    <source>
        <strain evidence="5 6">AG-B5</strain>
    </source>
</reference>
<dbReference type="PANTHER" id="PTHR45880">
    <property type="entry name" value="RNA-BINDING MOTIF PROTEIN, X-LINKED 2"/>
    <property type="match status" value="1"/>
</dbReference>
<feature type="domain" description="RRM" evidence="4">
    <location>
        <begin position="33"/>
        <end position="111"/>
    </location>
</feature>
<evidence type="ECO:0000256" key="2">
    <source>
        <dbReference type="PROSITE-ProRule" id="PRU00176"/>
    </source>
</evidence>
<accession>A0ABR2WFI9</accession>
<dbReference type="InterPro" id="IPR012677">
    <property type="entry name" value="Nucleotide-bd_a/b_plait_sf"/>
</dbReference>
<feature type="region of interest" description="Disordered" evidence="3">
    <location>
        <begin position="109"/>
        <end position="318"/>
    </location>
</feature>
<evidence type="ECO:0000256" key="3">
    <source>
        <dbReference type="SAM" id="MobiDB-lite"/>
    </source>
</evidence>
<dbReference type="EMBL" id="JASJQH010002325">
    <property type="protein sequence ID" value="KAK9760277.1"/>
    <property type="molecule type" value="Genomic_DNA"/>
</dbReference>
<evidence type="ECO:0000313" key="6">
    <source>
        <dbReference type="Proteomes" id="UP001479436"/>
    </source>
</evidence>
<name>A0ABR2WFI9_9FUNG</name>
<dbReference type="SUPFAM" id="SSF54928">
    <property type="entry name" value="RNA-binding domain, RBD"/>
    <property type="match status" value="1"/>
</dbReference>
<keyword evidence="1 2" id="KW-0694">RNA-binding</keyword>
<dbReference type="Gene3D" id="3.30.70.330">
    <property type="match status" value="1"/>
</dbReference>
<comment type="caution">
    <text evidence="5">The sequence shown here is derived from an EMBL/GenBank/DDBJ whole genome shotgun (WGS) entry which is preliminary data.</text>
</comment>
<evidence type="ECO:0000259" key="4">
    <source>
        <dbReference type="PROSITE" id="PS50102"/>
    </source>
</evidence>
<gene>
    <name evidence="5" type="primary">cwf29</name>
    <name evidence="5" type="ORF">K7432_015878</name>
</gene>
<dbReference type="Pfam" id="PF00076">
    <property type="entry name" value="RRM_1"/>
    <property type="match status" value="1"/>
</dbReference>